<dbReference type="InterPro" id="IPR000683">
    <property type="entry name" value="Gfo/Idh/MocA-like_OxRdtase_N"/>
</dbReference>
<comment type="caution">
    <text evidence="3">The sequence shown here is derived from an EMBL/GenBank/DDBJ whole genome shotgun (WGS) entry which is preliminary data.</text>
</comment>
<dbReference type="AlphaFoldDB" id="A0A953HUL7"/>
<dbReference type="EMBL" id="JAHVHU010000010">
    <property type="protein sequence ID" value="MBY5958745.1"/>
    <property type="molecule type" value="Genomic_DNA"/>
</dbReference>
<dbReference type="InterPro" id="IPR043906">
    <property type="entry name" value="Gfo/Idh/MocA_OxRdtase_bact_C"/>
</dbReference>
<gene>
    <name evidence="3" type="ORF">KUV50_11405</name>
</gene>
<feature type="domain" description="Gfo/Idh/MocA-like oxidoreductase bacterial type C-terminal" evidence="2">
    <location>
        <begin position="221"/>
        <end position="270"/>
    </location>
</feature>
<evidence type="ECO:0000259" key="1">
    <source>
        <dbReference type="Pfam" id="PF01408"/>
    </source>
</evidence>
<dbReference type="Proteomes" id="UP000753961">
    <property type="component" value="Unassembled WGS sequence"/>
</dbReference>
<organism evidence="3 4">
    <name type="scientific">Membranihabitans marinus</name>
    <dbReference type="NCBI Taxonomy" id="1227546"/>
    <lineage>
        <taxon>Bacteria</taxon>
        <taxon>Pseudomonadati</taxon>
        <taxon>Bacteroidota</taxon>
        <taxon>Saprospiria</taxon>
        <taxon>Saprospirales</taxon>
        <taxon>Saprospiraceae</taxon>
        <taxon>Membranihabitans</taxon>
    </lineage>
</organism>
<feature type="domain" description="Gfo/Idh/MocA-like oxidoreductase bacterial type C-terminal" evidence="2">
    <location>
        <begin position="389"/>
        <end position="460"/>
    </location>
</feature>
<protein>
    <submittedName>
        <fullName evidence="3">Gfo/Idh/MocA family oxidoreductase</fullName>
    </submittedName>
</protein>
<dbReference type="GO" id="GO:0000166">
    <property type="term" value="F:nucleotide binding"/>
    <property type="evidence" value="ECO:0007669"/>
    <property type="project" value="InterPro"/>
</dbReference>
<dbReference type="InterPro" id="IPR050463">
    <property type="entry name" value="Gfo/Idh/MocA_oxidrdct_glycsds"/>
</dbReference>
<accession>A0A953HUL7</accession>
<keyword evidence="4" id="KW-1185">Reference proteome</keyword>
<sequence length="466" mass="52708">MKRRKFIKNTMVGAAAMNVPFILNAQSRGANDRVRVGVIGIRGMGQNHIKSYNELDNVEVVAICDVDENLFEDVIDKHFTSKGLKRPKTYVDMRKLFEDKNIDAVSIVTPNHWHALAAIWAIQAGKHVSVEKPACYNIYEGQKLLEAADKYDVIVQDGAEQRNNPCAISAAEFLHSGQLGEVYMAKGVCFKRRDTIGTYPDGPLRAGQTHPQGNFTRKYMSKVDYDLWLGPAPKRPFNPNRFHYNWHWNWDYGNGDMGNQGVHELDIARWGLNVGLPEKISAVGGHFMFDDAQNTPNDLMAMFEFPNPEGKGDKKKVLQFEVRHWYSNQDIQLSDNTTDSTGYMKSSKNNIGNLFFGSKGYMVKNVDEWKTYMGTDGDPGPSGSGLADNYKNFIDSIRANDPSMLKAKIKDGVHSCMVMHLGNISYQLGRTLEFDPQSMRFKNDHEANAMISREAYREPFVIPERV</sequence>
<dbReference type="PANTHER" id="PTHR43818:SF5">
    <property type="entry name" value="OXIDOREDUCTASE FAMILY PROTEIN"/>
    <property type="match status" value="1"/>
</dbReference>
<name>A0A953HUL7_9BACT</name>
<dbReference type="Pfam" id="PF19051">
    <property type="entry name" value="GFO_IDH_MocA_C2"/>
    <property type="match status" value="2"/>
</dbReference>
<evidence type="ECO:0000313" key="4">
    <source>
        <dbReference type="Proteomes" id="UP000753961"/>
    </source>
</evidence>
<dbReference type="SUPFAM" id="SSF55347">
    <property type="entry name" value="Glyceraldehyde-3-phosphate dehydrogenase-like, C-terminal domain"/>
    <property type="match status" value="1"/>
</dbReference>
<dbReference type="RefSeq" id="WP_222580284.1">
    <property type="nucleotide sequence ID" value="NZ_JAHVHU010000010.1"/>
</dbReference>
<dbReference type="Pfam" id="PF01408">
    <property type="entry name" value="GFO_IDH_MocA"/>
    <property type="match status" value="1"/>
</dbReference>
<reference evidence="3" key="1">
    <citation type="submission" date="2021-06" db="EMBL/GenBank/DDBJ databases">
        <title>44 bacteria genomes isolated from Dapeng, Shenzhen.</title>
        <authorList>
            <person name="Zheng W."/>
            <person name="Yu S."/>
            <person name="Huang Y."/>
        </authorList>
    </citation>
    <scope>NUCLEOTIDE SEQUENCE</scope>
    <source>
        <strain evidence="3">DP5N28-2</strain>
    </source>
</reference>
<dbReference type="InterPro" id="IPR036291">
    <property type="entry name" value="NAD(P)-bd_dom_sf"/>
</dbReference>
<dbReference type="Gene3D" id="3.30.360.10">
    <property type="entry name" value="Dihydrodipicolinate Reductase, domain 2"/>
    <property type="match status" value="1"/>
</dbReference>
<dbReference type="PANTHER" id="PTHR43818">
    <property type="entry name" value="BCDNA.GH03377"/>
    <property type="match status" value="1"/>
</dbReference>
<dbReference type="Gene3D" id="3.40.50.720">
    <property type="entry name" value="NAD(P)-binding Rossmann-like Domain"/>
    <property type="match status" value="1"/>
</dbReference>
<feature type="domain" description="Gfo/Idh/MocA-like oxidoreductase N-terminal" evidence="1">
    <location>
        <begin position="34"/>
        <end position="156"/>
    </location>
</feature>
<evidence type="ECO:0000259" key="2">
    <source>
        <dbReference type="Pfam" id="PF19051"/>
    </source>
</evidence>
<evidence type="ECO:0000313" key="3">
    <source>
        <dbReference type="EMBL" id="MBY5958745.1"/>
    </source>
</evidence>
<dbReference type="SUPFAM" id="SSF51735">
    <property type="entry name" value="NAD(P)-binding Rossmann-fold domains"/>
    <property type="match status" value="1"/>
</dbReference>
<proteinExistence type="predicted"/>